<feature type="region of interest" description="Disordered" evidence="1">
    <location>
        <begin position="1"/>
        <end position="34"/>
    </location>
</feature>
<sequence length="71" mass="7850">MAGGSERRIVGSPLAAREEEEGGPRSWSPLAREDERQRCGARLRSAGHFRADRRLQAAGFRRPEEMRSGGA</sequence>
<name>A0AAV2DMC6_9ROSI</name>
<accession>A0AAV2DMC6</accession>
<organism evidence="2 3">
    <name type="scientific">Linum trigynum</name>
    <dbReference type="NCBI Taxonomy" id="586398"/>
    <lineage>
        <taxon>Eukaryota</taxon>
        <taxon>Viridiplantae</taxon>
        <taxon>Streptophyta</taxon>
        <taxon>Embryophyta</taxon>
        <taxon>Tracheophyta</taxon>
        <taxon>Spermatophyta</taxon>
        <taxon>Magnoliopsida</taxon>
        <taxon>eudicotyledons</taxon>
        <taxon>Gunneridae</taxon>
        <taxon>Pentapetalae</taxon>
        <taxon>rosids</taxon>
        <taxon>fabids</taxon>
        <taxon>Malpighiales</taxon>
        <taxon>Linaceae</taxon>
        <taxon>Linum</taxon>
    </lineage>
</organism>
<evidence type="ECO:0000256" key="1">
    <source>
        <dbReference type="SAM" id="MobiDB-lite"/>
    </source>
</evidence>
<evidence type="ECO:0000313" key="3">
    <source>
        <dbReference type="Proteomes" id="UP001497516"/>
    </source>
</evidence>
<reference evidence="2 3" key="1">
    <citation type="submission" date="2024-04" db="EMBL/GenBank/DDBJ databases">
        <authorList>
            <person name="Fracassetti M."/>
        </authorList>
    </citation>
    <scope>NUCLEOTIDE SEQUENCE [LARGE SCALE GENOMIC DNA]</scope>
</reference>
<evidence type="ECO:0000313" key="2">
    <source>
        <dbReference type="EMBL" id="CAL1374725.1"/>
    </source>
</evidence>
<protein>
    <submittedName>
        <fullName evidence="2">Uncharacterized protein</fullName>
    </submittedName>
</protein>
<dbReference type="EMBL" id="OZ034816">
    <property type="protein sequence ID" value="CAL1374725.1"/>
    <property type="molecule type" value="Genomic_DNA"/>
</dbReference>
<dbReference type="AlphaFoldDB" id="A0AAV2DMC6"/>
<gene>
    <name evidence="2" type="ORF">LTRI10_LOCUS16569</name>
</gene>
<dbReference type="Proteomes" id="UP001497516">
    <property type="component" value="Chromosome 3"/>
</dbReference>
<proteinExistence type="predicted"/>
<keyword evidence="3" id="KW-1185">Reference proteome</keyword>